<dbReference type="InterPro" id="IPR007709">
    <property type="entry name" value="N-FG_amidohydro"/>
</dbReference>
<dbReference type="RefSeq" id="WP_140847037.1">
    <property type="nucleotide sequence ID" value="NZ_RCZC01000001.1"/>
</dbReference>
<accession>A0A502G3G2</accession>
<comment type="caution">
    <text evidence="1">The sequence shown here is derived from an EMBL/GenBank/DDBJ whole genome shotgun (WGS) entry which is preliminary data.</text>
</comment>
<dbReference type="EMBL" id="RCZC01000001">
    <property type="protein sequence ID" value="TPG56264.1"/>
    <property type="molecule type" value="Genomic_DNA"/>
</dbReference>
<dbReference type="AlphaFoldDB" id="A0A502G3G2"/>
<keyword evidence="2" id="KW-1185">Reference proteome</keyword>
<dbReference type="SUPFAM" id="SSF53187">
    <property type="entry name" value="Zn-dependent exopeptidases"/>
    <property type="match status" value="1"/>
</dbReference>
<gene>
    <name evidence="1" type="ORF">EAH76_01465</name>
</gene>
<organism evidence="1 2">
    <name type="scientific">Sphingomonas glacialis</name>
    <dbReference type="NCBI Taxonomy" id="658225"/>
    <lineage>
        <taxon>Bacteria</taxon>
        <taxon>Pseudomonadati</taxon>
        <taxon>Pseudomonadota</taxon>
        <taxon>Alphaproteobacteria</taxon>
        <taxon>Sphingomonadales</taxon>
        <taxon>Sphingomonadaceae</taxon>
        <taxon>Sphingomonas</taxon>
    </lineage>
</organism>
<dbReference type="OrthoDB" id="9802050at2"/>
<reference evidence="1 2" key="1">
    <citation type="journal article" date="2019" name="Environ. Microbiol.">
        <title>Species interactions and distinct microbial communities in high Arctic permafrost affected cryosols are associated with the CH4 and CO2 gas fluxes.</title>
        <authorList>
            <person name="Altshuler I."/>
            <person name="Hamel J."/>
            <person name="Turney S."/>
            <person name="Magnuson E."/>
            <person name="Levesque R."/>
            <person name="Greer C."/>
            <person name="Whyte L.G."/>
        </authorList>
    </citation>
    <scope>NUCLEOTIDE SEQUENCE [LARGE SCALE GENOMIC DNA]</scope>
    <source>
        <strain evidence="1 2">E6.1</strain>
    </source>
</reference>
<dbReference type="GO" id="GO:0016787">
    <property type="term" value="F:hydrolase activity"/>
    <property type="evidence" value="ECO:0007669"/>
    <property type="project" value="UniProtKB-KW"/>
</dbReference>
<sequence length="282" mass="29883">MASLPPSFDRFGDDPPASPVVLSVPHAGRDYPVALQAALRVPLSAVRVLEDRHIDAVALAAHGRETMLVQRRARAWIDLNRSEQERDPVIDEGAAWTSQPLATAKLRGGLGLIPRRVAGAGELWRRRLDAYDVAARIRDDHRPYHAVLAAALAAARARFGVAVLLDVHSMPSLGAGKPVIVLGDRFGRSAATRFVSAIEGVVGAAGLTVARNAPYAGGHILDTQARPATGVHAIQIEFDRTLYLDPAGDAPGDGMPAIARLLRQVIDALADEATGARALAAE</sequence>
<evidence type="ECO:0000313" key="2">
    <source>
        <dbReference type="Proteomes" id="UP000319931"/>
    </source>
</evidence>
<dbReference type="Gene3D" id="3.40.630.40">
    <property type="entry name" value="Zn-dependent exopeptidases"/>
    <property type="match status" value="1"/>
</dbReference>
<dbReference type="Proteomes" id="UP000319931">
    <property type="component" value="Unassembled WGS sequence"/>
</dbReference>
<keyword evidence="1" id="KW-0378">Hydrolase</keyword>
<name>A0A502G3G2_9SPHN</name>
<proteinExistence type="predicted"/>
<dbReference type="Pfam" id="PF05013">
    <property type="entry name" value="FGase"/>
    <property type="match status" value="1"/>
</dbReference>
<evidence type="ECO:0000313" key="1">
    <source>
        <dbReference type="EMBL" id="TPG56264.1"/>
    </source>
</evidence>
<protein>
    <submittedName>
        <fullName evidence="1">N-formylglutamate amidohydrolase</fullName>
    </submittedName>
</protein>